<reference evidence="1 2" key="1">
    <citation type="submission" date="2019-12" db="EMBL/GenBank/DDBJ databases">
        <authorList>
            <person name="Alioto T."/>
            <person name="Alioto T."/>
            <person name="Gomez Garrido J."/>
        </authorList>
    </citation>
    <scope>NUCLEOTIDE SEQUENCE [LARGE SCALE GENOMIC DNA]</scope>
</reference>
<dbReference type="EMBL" id="CACTIH010004018">
    <property type="protein sequence ID" value="CAA2988701.1"/>
    <property type="molecule type" value="Genomic_DNA"/>
</dbReference>
<evidence type="ECO:0000313" key="2">
    <source>
        <dbReference type="Proteomes" id="UP000594638"/>
    </source>
</evidence>
<organism evidence="1 2">
    <name type="scientific">Olea europaea subsp. europaea</name>
    <dbReference type="NCBI Taxonomy" id="158383"/>
    <lineage>
        <taxon>Eukaryota</taxon>
        <taxon>Viridiplantae</taxon>
        <taxon>Streptophyta</taxon>
        <taxon>Embryophyta</taxon>
        <taxon>Tracheophyta</taxon>
        <taxon>Spermatophyta</taxon>
        <taxon>Magnoliopsida</taxon>
        <taxon>eudicotyledons</taxon>
        <taxon>Gunneridae</taxon>
        <taxon>Pentapetalae</taxon>
        <taxon>asterids</taxon>
        <taxon>lamiids</taxon>
        <taxon>Lamiales</taxon>
        <taxon>Oleaceae</taxon>
        <taxon>Oleeae</taxon>
        <taxon>Olea</taxon>
    </lineage>
</organism>
<evidence type="ECO:0000313" key="1">
    <source>
        <dbReference type="EMBL" id="CAA2988701.1"/>
    </source>
</evidence>
<sequence>SLLFPIQFLHHREPQLDSGMLHFLVIGRTQVLSFGFILLYEHLMLDISHADLYSIVPFP</sequence>
<dbReference type="Proteomes" id="UP000594638">
    <property type="component" value="Unassembled WGS sequence"/>
</dbReference>
<name>A0A8S0S8Y8_OLEEU</name>
<gene>
    <name evidence="1" type="ORF">OLEA9_A075623</name>
</gene>
<keyword evidence="2" id="KW-1185">Reference proteome</keyword>
<proteinExistence type="predicted"/>
<protein>
    <submittedName>
        <fullName evidence="1">Uncharacterized protein</fullName>
    </submittedName>
</protein>
<feature type="non-terminal residue" evidence="1">
    <location>
        <position position="59"/>
    </location>
</feature>
<dbReference type="AlphaFoldDB" id="A0A8S0S8Y8"/>
<accession>A0A8S0S8Y8</accession>
<dbReference type="OrthoDB" id="1937656at2759"/>
<dbReference type="Gramene" id="OE9A075623T1">
    <property type="protein sequence ID" value="OE9A075623C1"/>
    <property type="gene ID" value="OE9A075623"/>
</dbReference>
<comment type="caution">
    <text evidence="1">The sequence shown here is derived from an EMBL/GenBank/DDBJ whole genome shotgun (WGS) entry which is preliminary data.</text>
</comment>
<feature type="non-terminal residue" evidence="1">
    <location>
        <position position="1"/>
    </location>
</feature>